<reference evidence="2" key="1">
    <citation type="submission" date="2014-09" db="EMBL/GenBank/DDBJ databases">
        <authorList>
            <person name="Magalhaes I.L.F."/>
            <person name="Oliveira U."/>
            <person name="Santos F.R."/>
            <person name="Vidigal T.H.D.A."/>
            <person name="Brescovit A.D."/>
            <person name="Santos A.J."/>
        </authorList>
    </citation>
    <scope>NUCLEOTIDE SEQUENCE</scope>
    <source>
        <tissue evidence="2">Shoot tissue taken approximately 20 cm above the soil surface</tissue>
    </source>
</reference>
<name>A0A0A9CGT6_ARUDO</name>
<organism evidence="2">
    <name type="scientific">Arundo donax</name>
    <name type="common">Giant reed</name>
    <name type="synonym">Donax arundinaceus</name>
    <dbReference type="NCBI Taxonomy" id="35708"/>
    <lineage>
        <taxon>Eukaryota</taxon>
        <taxon>Viridiplantae</taxon>
        <taxon>Streptophyta</taxon>
        <taxon>Embryophyta</taxon>
        <taxon>Tracheophyta</taxon>
        <taxon>Spermatophyta</taxon>
        <taxon>Magnoliopsida</taxon>
        <taxon>Liliopsida</taxon>
        <taxon>Poales</taxon>
        <taxon>Poaceae</taxon>
        <taxon>PACMAD clade</taxon>
        <taxon>Arundinoideae</taxon>
        <taxon>Arundineae</taxon>
        <taxon>Arundo</taxon>
    </lineage>
</organism>
<protein>
    <submittedName>
        <fullName evidence="2">Uncharacterized protein</fullName>
    </submittedName>
</protein>
<accession>A0A0A9CGT6</accession>
<evidence type="ECO:0000256" key="1">
    <source>
        <dbReference type="SAM" id="MobiDB-lite"/>
    </source>
</evidence>
<dbReference type="EMBL" id="GBRH01224247">
    <property type="protein sequence ID" value="JAD73648.1"/>
    <property type="molecule type" value="Transcribed_RNA"/>
</dbReference>
<feature type="compositionally biased region" description="Polar residues" evidence="1">
    <location>
        <begin position="1"/>
        <end position="21"/>
    </location>
</feature>
<feature type="region of interest" description="Disordered" evidence="1">
    <location>
        <begin position="1"/>
        <end position="33"/>
    </location>
</feature>
<evidence type="ECO:0000313" key="2">
    <source>
        <dbReference type="EMBL" id="JAD73648.1"/>
    </source>
</evidence>
<feature type="compositionally biased region" description="Basic and acidic residues" evidence="1">
    <location>
        <begin position="23"/>
        <end position="33"/>
    </location>
</feature>
<reference evidence="2" key="2">
    <citation type="journal article" date="2015" name="Data Brief">
        <title>Shoot transcriptome of the giant reed, Arundo donax.</title>
        <authorList>
            <person name="Barrero R.A."/>
            <person name="Guerrero F.D."/>
            <person name="Moolhuijzen P."/>
            <person name="Goolsby J.A."/>
            <person name="Tidwell J."/>
            <person name="Bellgard S.E."/>
            <person name="Bellgard M.I."/>
        </authorList>
    </citation>
    <scope>NUCLEOTIDE SEQUENCE</scope>
    <source>
        <tissue evidence="2">Shoot tissue taken approximately 20 cm above the soil surface</tissue>
    </source>
</reference>
<sequence>MPGSSLSCARTKPTSMTTGTRLQMRENQRLMTQ</sequence>
<proteinExistence type="predicted"/>
<dbReference type="AlphaFoldDB" id="A0A0A9CGT6"/>